<feature type="domain" description="AAA+ ATPase" evidence="1">
    <location>
        <begin position="42"/>
        <end position="209"/>
    </location>
</feature>
<accession>A0A369TAI8</accession>
<dbReference type="EMBL" id="QPMH01000006">
    <property type="protein sequence ID" value="RDD62300.1"/>
    <property type="molecule type" value="Genomic_DNA"/>
</dbReference>
<dbReference type="SUPFAM" id="SSF52540">
    <property type="entry name" value="P-loop containing nucleoside triphosphate hydrolases"/>
    <property type="match status" value="1"/>
</dbReference>
<dbReference type="AlphaFoldDB" id="A0A369TAI8"/>
<evidence type="ECO:0000259" key="1">
    <source>
        <dbReference type="SMART" id="SM00382"/>
    </source>
</evidence>
<gene>
    <name evidence="2" type="ORF">DRB17_08705</name>
</gene>
<dbReference type="InterPro" id="IPR027417">
    <property type="entry name" value="P-loop_NTPase"/>
</dbReference>
<dbReference type="SMART" id="SM00382">
    <property type="entry name" value="AAA"/>
    <property type="match status" value="1"/>
</dbReference>
<dbReference type="Gene3D" id="3.40.50.300">
    <property type="entry name" value="P-loop containing nucleotide triphosphate hydrolases"/>
    <property type="match status" value="1"/>
</dbReference>
<protein>
    <submittedName>
        <fullName evidence="2">General secretion pathway protein</fullName>
    </submittedName>
</protein>
<reference evidence="2 3" key="1">
    <citation type="submission" date="2018-07" db="EMBL/GenBank/DDBJ databases">
        <title>Venubactetium sediminum gen. nov., sp. nov., isolated from a marine solar saltern.</title>
        <authorList>
            <person name="Wang S."/>
        </authorList>
    </citation>
    <scope>NUCLEOTIDE SEQUENCE [LARGE SCALE GENOMIC DNA]</scope>
    <source>
        <strain evidence="2 3">WD2A32</strain>
    </source>
</reference>
<dbReference type="InterPro" id="IPR049945">
    <property type="entry name" value="AAA_22"/>
</dbReference>
<dbReference type="PANTHER" id="PTHR35894">
    <property type="entry name" value="GENERAL SECRETION PATHWAY PROTEIN A-RELATED"/>
    <property type="match status" value="1"/>
</dbReference>
<dbReference type="Proteomes" id="UP000253941">
    <property type="component" value="Unassembled WGS sequence"/>
</dbReference>
<dbReference type="GO" id="GO:0016887">
    <property type="term" value="F:ATP hydrolysis activity"/>
    <property type="evidence" value="ECO:0007669"/>
    <property type="project" value="InterPro"/>
</dbReference>
<keyword evidence="3" id="KW-1185">Reference proteome</keyword>
<dbReference type="PANTHER" id="PTHR35894:SF1">
    <property type="entry name" value="PHOSPHORIBULOKINASE _ URIDINE KINASE FAMILY"/>
    <property type="match status" value="1"/>
</dbReference>
<evidence type="ECO:0000313" key="3">
    <source>
        <dbReference type="Proteomes" id="UP000253941"/>
    </source>
</evidence>
<sequence length="306" mass="33947">MYERFHGLDRKPFSLLPDADFLYLGRRHRTAFSLLQYGVQEGLGFVVITGEIGAGKTTLIHRLLGTMGGDVRSGLITHTHAAYGSVIRSVASAFELKCTGDNQVIYNGFRDFLGVCEREGRRAVLIIDEAQNLSIGALEELRMLSNLNLGSRLVLQIILSGQPQLLENLRKPELEQFVQRIGINYHLKELDLADTVDYIRHRLGVAGGSPELFDDLACAAAYVYSGGIPRLINVLCDLALVYSYAENRHQIDYEVIADVAESRESGGLSPFRGELSGKSRDQIRDILWRRLDAIAPDSLAKASRQA</sequence>
<name>A0A369TAI8_9PROT</name>
<comment type="caution">
    <text evidence="2">The sequence shown here is derived from an EMBL/GenBank/DDBJ whole genome shotgun (WGS) entry which is preliminary data.</text>
</comment>
<evidence type="ECO:0000313" key="2">
    <source>
        <dbReference type="EMBL" id="RDD62300.1"/>
    </source>
</evidence>
<organism evidence="2 3">
    <name type="scientific">Ferruginivarius sediminum</name>
    <dbReference type="NCBI Taxonomy" id="2661937"/>
    <lineage>
        <taxon>Bacteria</taxon>
        <taxon>Pseudomonadati</taxon>
        <taxon>Pseudomonadota</taxon>
        <taxon>Alphaproteobacteria</taxon>
        <taxon>Rhodospirillales</taxon>
        <taxon>Rhodospirillaceae</taxon>
        <taxon>Ferruginivarius</taxon>
    </lineage>
</organism>
<proteinExistence type="predicted"/>
<dbReference type="RefSeq" id="WP_114581812.1">
    <property type="nucleotide sequence ID" value="NZ_QPMH01000006.1"/>
</dbReference>
<dbReference type="InterPro" id="IPR003593">
    <property type="entry name" value="AAA+_ATPase"/>
</dbReference>
<dbReference type="InterPro" id="IPR052026">
    <property type="entry name" value="ExeA_AAA_ATPase_DNA-bind"/>
</dbReference>
<dbReference type="Pfam" id="PF13401">
    <property type="entry name" value="AAA_22"/>
    <property type="match status" value="1"/>
</dbReference>